<dbReference type="PANTHER" id="PTHR12203">
    <property type="entry name" value="KDEL LYS-ASP-GLU-LEU CONTAINING - RELATED"/>
    <property type="match status" value="1"/>
</dbReference>
<organism evidence="5 6">
    <name type="scientific">Colletotrichum tanaceti</name>
    <dbReference type="NCBI Taxonomy" id="1306861"/>
    <lineage>
        <taxon>Eukaryota</taxon>
        <taxon>Fungi</taxon>
        <taxon>Dikarya</taxon>
        <taxon>Ascomycota</taxon>
        <taxon>Pezizomycotina</taxon>
        <taxon>Sordariomycetes</taxon>
        <taxon>Hypocreomycetidae</taxon>
        <taxon>Glomerellales</taxon>
        <taxon>Glomerellaceae</taxon>
        <taxon>Colletotrichum</taxon>
        <taxon>Colletotrichum destructivum species complex</taxon>
    </lineage>
</organism>
<keyword evidence="5" id="KW-0808">Transferase</keyword>
<feature type="transmembrane region" description="Helical" evidence="2">
    <location>
        <begin position="284"/>
        <end position="302"/>
    </location>
</feature>
<evidence type="ECO:0000313" key="6">
    <source>
        <dbReference type="Proteomes" id="UP000310108"/>
    </source>
</evidence>
<feature type="transmembrane region" description="Helical" evidence="2">
    <location>
        <begin position="219"/>
        <end position="237"/>
    </location>
</feature>
<dbReference type="InterPro" id="IPR051091">
    <property type="entry name" value="O-Glucosyltr/Glycosyltrsf_90"/>
</dbReference>
<feature type="transmembrane region" description="Helical" evidence="2">
    <location>
        <begin position="193"/>
        <end position="212"/>
    </location>
</feature>
<sequence length="986" mass="108617">MAQLVCNVLAWPVSVSFVLIIPSSHGEKGASILDRVDGPVVGDSKHTPFIYDIATCLTETPPEGATANHLRILLLVLVFLRSSGTHASLVSSRSPRSFANRPPRAMMWKPPPRSAEVGSLTGSAGAAAAYAVVAHCLSSERAEIPSELLCWLILPVLFRSPHAQSHAKRHRDDDSRSPKAALPSNAKQDVEPAPSSASLWLVAMGVVAVSVYKAECKRLIAFFPLLSPMFLAVQRYALRSEPDADPLLPPTDSRMSALAFDTIPGTLSAALFSTLVLSGGDLRASALSIVPVVATLAVYAALEHGSATKRTRFLPRLDVQRSILPLAFRIVLLSAVCLAIDAALFGFRTAHAPTAIALGTAKALSWYFTARAASDASWRIAPAMGTFGIASTRDPFTQPSETRALSNVAVSLLSLASVSHMTRRRASRTRWSLWILALASLGPYLANVIAIAAARSAAQSFAGHGHGHPVEVLSRAGDAALENLLRSQSRNYTAAHDEYRRRYGLEPPPGFEAWYEFAAANESPVIDDFDSIFDAVAPFLALSGEEIGKAMRDVYDAPGSDLWLCSFSKARAETHCEHPYRTFDRHIAASFSSRLQGFNGGPIPDMQFIVNHLDEPRVLVPPPMGTREGARGHTLRNGRFDLRNMSGRPVYHELVKYCESRELPSSLDGGMRTETIGSGNQTYGLPFISDPSLATDLCRQPEKSALHGLVARPQSFRLIEGLVPVLSTGSLSTMGDILFPSPAYLEAEFRYDERHDVEWSEKRNAVYWAGSSTGGLASDERWTNYQRQRFVALAQNLQRPEKRGHVYLRHVGGVVERVKSSFLNGRLYDVAFTRIFQCERRQCRDQKSYFEARSWADKDEALGSRLVFDLDGNGISGRYHKLLASRSVPLKQTLLREWHDDRLVPWVHYVPVSLGMEELPELVTYLTTTEAGQRRARRIAEQGREWYSKAFREVDFAVYTSRLMLELARLQDPGRQALDMVTKSTP</sequence>
<keyword evidence="2" id="KW-1133">Transmembrane helix</keyword>
<keyword evidence="3" id="KW-0732">Signal</keyword>
<dbReference type="AlphaFoldDB" id="A0A4U6X3F4"/>
<dbReference type="PANTHER" id="PTHR12203:SF61">
    <property type="entry name" value="CAPSULE PROTEIN"/>
    <property type="match status" value="1"/>
</dbReference>
<dbReference type="Pfam" id="PF05686">
    <property type="entry name" value="Glyco_transf_90"/>
    <property type="match status" value="1"/>
</dbReference>
<dbReference type="InterPro" id="IPR006598">
    <property type="entry name" value="CAP10"/>
</dbReference>
<accession>A0A4U6X3F4</accession>
<name>A0A4U6X3F4_9PEZI</name>
<evidence type="ECO:0000256" key="3">
    <source>
        <dbReference type="SAM" id="SignalP"/>
    </source>
</evidence>
<protein>
    <submittedName>
        <fullName evidence="5">Beta-1,2-xylosyltransferase 1</fullName>
    </submittedName>
</protein>
<feature type="transmembrane region" description="Helical" evidence="2">
    <location>
        <begin position="257"/>
        <end position="277"/>
    </location>
</feature>
<comment type="caution">
    <text evidence="5">The sequence shown here is derived from an EMBL/GenBank/DDBJ whole genome shotgun (WGS) entry which is preliminary data.</text>
</comment>
<keyword evidence="2" id="KW-0812">Transmembrane</keyword>
<dbReference type="SMART" id="SM00672">
    <property type="entry name" value="CAP10"/>
    <property type="match status" value="1"/>
</dbReference>
<reference evidence="5 6" key="1">
    <citation type="journal article" date="2019" name="PLoS ONE">
        <title>Comparative genome analysis indicates high evolutionary potential of pathogenicity genes in Colletotrichum tanaceti.</title>
        <authorList>
            <person name="Lelwala R.V."/>
            <person name="Korhonen P.K."/>
            <person name="Young N.D."/>
            <person name="Scott J.B."/>
            <person name="Ades P.A."/>
            <person name="Gasser R.B."/>
            <person name="Taylor P.W.J."/>
        </authorList>
    </citation>
    <scope>NUCLEOTIDE SEQUENCE [LARGE SCALE GENOMIC DNA]</scope>
    <source>
        <strain evidence="5">BRIP57314</strain>
    </source>
</reference>
<dbReference type="EMBL" id="PJEX01000571">
    <property type="protein sequence ID" value="TKW49299.1"/>
    <property type="molecule type" value="Genomic_DNA"/>
</dbReference>
<feature type="region of interest" description="Disordered" evidence="1">
    <location>
        <begin position="165"/>
        <end position="191"/>
    </location>
</feature>
<feature type="chain" id="PRO_5020381294" evidence="3">
    <location>
        <begin position="27"/>
        <end position="986"/>
    </location>
</feature>
<keyword evidence="6" id="KW-1185">Reference proteome</keyword>
<feature type="domain" description="Glycosyl transferase CAP10" evidence="4">
    <location>
        <begin position="687"/>
        <end position="971"/>
    </location>
</feature>
<dbReference type="GO" id="GO:0016740">
    <property type="term" value="F:transferase activity"/>
    <property type="evidence" value="ECO:0007669"/>
    <property type="project" value="UniProtKB-KW"/>
</dbReference>
<feature type="signal peptide" evidence="3">
    <location>
        <begin position="1"/>
        <end position="26"/>
    </location>
</feature>
<feature type="transmembrane region" description="Helical" evidence="2">
    <location>
        <begin position="322"/>
        <end position="347"/>
    </location>
</feature>
<gene>
    <name evidence="5" type="primary">CXT1</name>
    <name evidence="5" type="ORF">CTA1_9535</name>
</gene>
<dbReference type="Proteomes" id="UP000310108">
    <property type="component" value="Unassembled WGS sequence"/>
</dbReference>
<evidence type="ECO:0000313" key="5">
    <source>
        <dbReference type="EMBL" id="TKW49299.1"/>
    </source>
</evidence>
<evidence type="ECO:0000256" key="2">
    <source>
        <dbReference type="SAM" id="Phobius"/>
    </source>
</evidence>
<proteinExistence type="predicted"/>
<evidence type="ECO:0000259" key="4">
    <source>
        <dbReference type="SMART" id="SM00672"/>
    </source>
</evidence>
<keyword evidence="2" id="KW-0472">Membrane</keyword>
<evidence type="ECO:0000256" key="1">
    <source>
        <dbReference type="SAM" id="MobiDB-lite"/>
    </source>
</evidence>
<feature type="transmembrane region" description="Helical" evidence="2">
    <location>
        <begin position="431"/>
        <end position="454"/>
    </location>
</feature>